<dbReference type="Pfam" id="PF25794">
    <property type="entry name" value="SACS"/>
    <property type="match status" value="1"/>
</dbReference>
<evidence type="ECO:0000313" key="4">
    <source>
        <dbReference type="Proteomes" id="UP001178507"/>
    </source>
</evidence>
<keyword evidence="4" id="KW-1185">Reference proteome</keyword>
<organism evidence="3 4">
    <name type="scientific">Effrenium voratum</name>
    <dbReference type="NCBI Taxonomy" id="2562239"/>
    <lineage>
        <taxon>Eukaryota</taxon>
        <taxon>Sar</taxon>
        <taxon>Alveolata</taxon>
        <taxon>Dinophyceae</taxon>
        <taxon>Suessiales</taxon>
        <taxon>Symbiodiniaceae</taxon>
        <taxon>Effrenium</taxon>
    </lineage>
</organism>
<feature type="coiled-coil region" evidence="1">
    <location>
        <begin position="420"/>
        <end position="475"/>
    </location>
</feature>
<dbReference type="GO" id="GO:0030544">
    <property type="term" value="F:Hsp70 protein binding"/>
    <property type="evidence" value="ECO:0007669"/>
    <property type="project" value="TreeGrafter"/>
</dbReference>
<reference evidence="3" key="1">
    <citation type="submission" date="2023-08" db="EMBL/GenBank/DDBJ databases">
        <authorList>
            <person name="Chen Y."/>
            <person name="Shah S."/>
            <person name="Dougan E. K."/>
            <person name="Thang M."/>
            <person name="Chan C."/>
        </authorList>
    </citation>
    <scope>NUCLEOTIDE SEQUENCE</scope>
</reference>
<dbReference type="AlphaFoldDB" id="A0AA36IFY6"/>
<feature type="domain" description="Sacsin/Nov" evidence="2">
    <location>
        <begin position="121"/>
        <end position="353"/>
    </location>
</feature>
<dbReference type="PANTHER" id="PTHR15600">
    <property type="entry name" value="SACSIN"/>
    <property type="match status" value="1"/>
</dbReference>
<dbReference type="InterPro" id="IPR036890">
    <property type="entry name" value="HATPase_C_sf"/>
</dbReference>
<dbReference type="EMBL" id="CAUJNA010001409">
    <property type="protein sequence ID" value="CAJ1386740.1"/>
    <property type="molecule type" value="Genomic_DNA"/>
</dbReference>
<accession>A0AA36IFY6</accession>
<comment type="caution">
    <text evidence="3">The sequence shown here is derived from an EMBL/GenBank/DDBJ whole genome shotgun (WGS) entry which is preliminary data.</text>
</comment>
<evidence type="ECO:0000313" key="3">
    <source>
        <dbReference type="EMBL" id="CAJ1386740.1"/>
    </source>
</evidence>
<keyword evidence="1" id="KW-0175">Coiled coil</keyword>
<dbReference type="Proteomes" id="UP001178507">
    <property type="component" value="Unassembled WGS sequence"/>
</dbReference>
<name>A0AA36IFY6_9DINO</name>
<sequence>MALPGAWPTLSPTGGCYSRRPKAASGSNFLPVPKRFAHLPPPTRTVHICSCGPMIVGMLVLRAARRPARRFWSSRCVRTAQRGPRQSGLLGQTTGMPGADVDGSTNAKNVPFGMKISPSATLQNLLRHYPSGGQFFLEALQNAEDTDRATHFCALLDLSTHPIEQIRPQQSVWRRRLQGPAILFYDNGGFRDKDWKSLQQIYNSSKKHSPSEVGKYGMGSRSFFHIGDILQIVSGSKYAILDPDERLSENGEYGEKLDFLADTFDGQRFVDAFPDECSPFHGLGHTMQEALNGTIIRVPLRAQQWAAESSFMPEAFTLERASHIFEDFAKAFSGPMALFLCRVSRLELFVRKEKLLRVASLELRPEPALPGKELVKVKEFLKKFETVEQLQEQLRQGTPTPEVLDIVRMEKITSPTDDKGQDFEEEVKEAKEEVKEAKEEVEKAERKVERAKKEVERAKKEVKEAKASGRTKESEVGGSSSRWLRFGRFFSLEEVSSPPEEVPFVCLALPLDGPCEGLAFAHLPLSIKTGLPVHVHAGFALEDNRRGMWRHAEDTDGSHRSWADWNEHIIGKVVPEVYADALTYLAQHEVMADADVFGLWPRLEAEKDGFQVVNKQLVALLANRLVLRSAGCSKMPVAPQEACFLETHTTHLEQLRADLQNLCEKAGRKVVNPPQHVVELLVHYKAIEKFDCLDAVRDILRLGSEEMPQELLSQILLALLHWAGKSFNSTQLEVLAELLRKVEWVPTPSGHVTIDQAFDPVAPLPDLHVVQQG</sequence>
<dbReference type="PANTHER" id="PTHR15600:SF42">
    <property type="entry name" value="SACSIN"/>
    <property type="match status" value="1"/>
</dbReference>
<gene>
    <name evidence="3" type="ORF">EVOR1521_LOCUS12958</name>
</gene>
<evidence type="ECO:0000259" key="2">
    <source>
        <dbReference type="Pfam" id="PF25794"/>
    </source>
</evidence>
<protein>
    <recommendedName>
        <fullName evidence="2">Sacsin/Nov domain-containing protein</fullName>
    </recommendedName>
</protein>
<evidence type="ECO:0000256" key="1">
    <source>
        <dbReference type="SAM" id="Coils"/>
    </source>
</evidence>
<dbReference type="InterPro" id="IPR052972">
    <property type="entry name" value="Sacsin_chaperone_reg"/>
</dbReference>
<dbReference type="InterPro" id="IPR058210">
    <property type="entry name" value="SACS/Nov_dom"/>
</dbReference>
<proteinExistence type="predicted"/>
<feature type="non-terminal residue" evidence="3">
    <location>
        <position position="773"/>
    </location>
</feature>
<dbReference type="SUPFAM" id="SSF55874">
    <property type="entry name" value="ATPase domain of HSP90 chaperone/DNA topoisomerase II/histidine kinase"/>
    <property type="match status" value="1"/>
</dbReference>